<keyword evidence="5" id="KW-0808">Transferase</keyword>
<dbReference type="Pfam" id="PF02424">
    <property type="entry name" value="ApbE"/>
    <property type="match status" value="1"/>
</dbReference>
<sequence>MNKHAVTKFAAMGGLFEVTVVGQKLELISSAQDYISTLENLWSRFESDSDISRLNAAEGKPVLVSDQTCLLIKLMIESHVKTDGIYDPTILPLLIEIGYDESKTGSGKKTSIPASATWPGNLKDIEIEHGIVKLPKGTTLDSGGIGKGLAADLLSQFLMESGAEGALVSASGDVVAHGESIDGNSWKIGIEDPFNPGTEFEKIQINEGAVATSSSMKNTFGDHNHHLISTATGKSSSVNIATASVVAKTGANAEVLTKIAFYYEPQQAIELIEKLNGSVLIVEKNGEITRSQNWSKFVA</sequence>
<dbReference type="EC" id="2.7.1.180" evidence="2"/>
<reference evidence="12" key="1">
    <citation type="submission" date="2020-05" db="EMBL/GenBank/DDBJ databases">
        <authorList>
            <person name="Chiriac C."/>
            <person name="Salcher M."/>
            <person name="Ghai R."/>
            <person name="Kavagutti S V."/>
        </authorList>
    </citation>
    <scope>NUCLEOTIDE SEQUENCE</scope>
</reference>
<evidence type="ECO:0000313" key="14">
    <source>
        <dbReference type="EMBL" id="CAB5025919.1"/>
    </source>
</evidence>
<gene>
    <name evidence="11" type="ORF">UFOPK2842_00758</name>
    <name evidence="12" type="ORF">UFOPK3124_00420</name>
    <name evidence="13" type="ORF">UFOPK3480_00327</name>
    <name evidence="14" type="ORF">UFOPK4165_00250</name>
</gene>
<dbReference type="EMBL" id="CAFBPV010000011">
    <property type="protein sequence ID" value="CAB5025919.1"/>
    <property type="molecule type" value="Genomic_DNA"/>
</dbReference>
<dbReference type="PANTHER" id="PTHR30040:SF2">
    <property type="entry name" value="FAD:PROTEIN FMN TRANSFERASE"/>
    <property type="match status" value="1"/>
</dbReference>
<evidence type="ECO:0000256" key="3">
    <source>
        <dbReference type="ARBA" id="ARBA00016337"/>
    </source>
</evidence>
<keyword evidence="8" id="KW-0460">Magnesium</keyword>
<dbReference type="InterPro" id="IPR024932">
    <property type="entry name" value="ApbE"/>
</dbReference>
<name>A0A6J6YSP6_9ZZZZ</name>
<evidence type="ECO:0000256" key="8">
    <source>
        <dbReference type="ARBA" id="ARBA00022842"/>
    </source>
</evidence>
<dbReference type="EMBL" id="CAFBLY010000014">
    <property type="protein sequence ID" value="CAB4880250.1"/>
    <property type="molecule type" value="Genomic_DNA"/>
</dbReference>
<dbReference type="EMBL" id="CAEZZI010000067">
    <property type="protein sequence ID" value="CAB4757641.1"/>
    <property type="molecule type" value="Genomic_DNA"/>
</dbReference>
<keyword evidence="4" id="KW-0285">Flavoprotein</keyword>
<proteinExistence type="predicted"/>
<evidence type="ECO:0000256" key="4">
    <source>
        <dbReference type="ARBA" id="ARBA00022630"/>
    </source>
</evidence>
<evidence type="ECO:0000313" key="12">
    <source>
        <dbReference type="EMBL" id="CAB4811313.1"/>
    </source>
</evidence>
<evidence type="ECO:0000256" key="7">
    <source>
        <dbReference type="ARBA" id="ARBA00022827"/>
    </source>
</evidence>
<evidence type="ECO:0000313" key="13">
    <source>
        <dbReference type="EMBL" id="CAB4880250.1"/>
    </source>
</evidence>
<comment type="catalytic activity">
    <reaction evidence="10">
        <text>L-threonyl-[protein] + FAD = FMN-L-threonyl-[protein] + AMP + H(+)</text>
        <dbReference type="Rhea" id="RHEA:36847"/>
        <dbReference type="Rhea" id="RHEA-COMP:11060"/>
        <dbReference type="Rhea" id="RHEA-COMP:11061"/>
        <dbReference type="ChEBI" id="CHEBI:15378"/>
        <dbReference type="ChEBI" id="CHEBI:30013"/>
        <dbReference type="ChEBI" id="CHEBI:57692"/>
        <dbReference type="ChEBI" id="CHEBI:74257"/>
        <dbReference type="ChEBI" id="CHEBI:456215"/>
        <dbReference type="EC" id="2.7.1.180"/>
    </reaction>
</comment>
<evidence type="ECO:0000256" key="2">
    <source>
        <dbReference type="ARBA" id="ARBA00011955"/>
    </source>
</evidence>
<dbReference type="SUPFAM" id="SSF143631">
    <property type="entry name" value="ApbE-like"/>
    <property type="match status" value="1"/>
</dbReference>
<dbReference type="EMBL" id="CAFAAY010000018">
    <property type="protein sequence ID" value="CAB4811313.1"/>
    <property type="molecule type" value="Genomic_DNA"/>
</dbReference>
<accession>A0A6J6YSP6</accession>
<keyword evidence="6" id="KW-0479">Metal-binding</keyword>
<evidence type="ECO:0000256" key="5">
    <source>
        <dbReference type="ARBA" id="ARBA00022679"/>
    </source>
</evidence>
<organism evidence="12">
    <name type="scientific">freshwater metagenome</name>
    <dbReference type="NCBI Taxonomy" id="449393"/>
    <lineage>
        <taxon>unclassified sequences</taxon>
        <taxon>metagenomes</taxon>
        <taxon>ecological metagenomes</taxon>
    </lineage>
</organism>
<keyword evidence="7" id="KW-0274">FAD</keyword>
<evidence type="ECO:0000256" key="1">
    <source>
        <dbReference type="ARBA" id="ARBA00001946"/>
    </source>
</evidence>
<dbReference type="PIRSF" id="PIRSF006268">
    <property type="entry name" value="ApbE"/>
    <property type="match status" value="1"/>
</dbReference>
<protein>
    <recommendedName>
        <fullName evidence="3">FAD:protein FMN transferase</fullName>
        <ecNumber evidence="2">2.7.1.180</ecNumber>
    </recommendedName>
    <alternativeName>
        <fullName evidence="9">Flavin transferase</fullName>
    </alternativeName>
</protein>
<evidence type="ECO:0000313" key="11">
    <source>
        <dbReference type="EMBL" id="CAB4757641.1"/>
    </source>
</evidence>
<evidence type="ECO:0000256" key="10">
    <source>
        <dbReference type="ARBA" id="ARBA00048540"/>
    </source>
</evidence>
<dbReference type="Gene3D" id="3.10.520.10">
    <property type="entry name" value="ApbE-like domains"/>
    <property type="match status" value="1"/>
</dbReference>
<dbReference type="GO" id="GO:0046872">
    <property type="term" value="F:metal ion binding"/>
    <property type="evidence" value="ECO:0007669"/>
    <property type="project" value="UniProtKB-KW"/>
</dbReference>
<evidence type="ECO:0000256" key="6">
    <source>
        <dbReference type="ARBA" id="ARBA00022723"/>
    </source>
</evidence>
<dbReference type="AlphaFoldDB" id="A0A6J6YSP6"/>
<evidence type="ECO:0000256" key="9">
    <source>
        <dbReference type="ARBA" id="ARBA00031306"/>
    </source>
</evidence>
<comment type="cofactor">
    <cofactor evidence="1">
        <name>Mg(2+)</name>
        <dbReference type="ChEBI" id="CHEBI:18420"/>
    </cofactor>
</comment>
<dbReference type="PANTHER" id="PTHR30040">
    <property type="entry name" value="THIAMINE BIOSYNTHESIS LIPOPROTEIN APBE"/>
    <property type="match status" value="1"/>
</dbReference>
<dbReference type="GO" id="GO:0016740">
    <property type="term" value="F:transferase activity"/>
    <property type="evidence" value="ECO:0007669"/>
    <property type="project" value="UniProtKB-KW"/>
</dbReference>
<dbReference type="InterPro" id="IPR003374">
    <property type="entry name" value="ApbE-like_sf"/>
</dbReference>